<gene>
    <name evidence="2" type="ORF">Daesc_005607</name>
</gene>
<protein>
    <recommendedName>
        <fullName evidence="4">Fucose-specific lectin</fullName>
    </recommendedName>
</protein>
<keyword evidence="3" id="KW-1185">Reference proteome</keyword>
<organism evidence="2 3">
    <name type="scientific">Daldinia eschscholtzii</name>
    <dbReference type="NCBI Taxonomy" id="292717"/>
    <lineage>
        <taxon>Eukaryota</taxon>
        <taxon>Fungi</taxon>
        <taxon>Dikarya</taxon>
        <taxon>Ascomycota</taxon>
        <taxon>Pezizomycotina</taxon>
        <taxon>Sordariomycetes</taxon>
        <taxon>Xylariomycetidae</taxon>
        <taxon>Xylariales</taxon>
        <taxon>Hypoxylaceae</taxon>
        <taxon>Daldinia</taxon>
    </lineage>
</organism>
<accession>A0AAX6MKY7</accession>
<proteinExistence type="predicted"/>
<keyword evidence="1" id="KW-0812">Transmembrane</keyword>
<dbReference type="Gene3D" id="2.120.10.70">
    <property type="entry name" value="Fucose-specific lectin"/>
    <property type="match status" value="1"/>
</dbReference>
<dbReference type="EMBL" id="JBANMG010000005">
    <property type="protein sequence ID" value="KAK6953305.1"/>
    <property type="molecule type" value="Genomic_DNA"/>
</dbReference>
<dbReference type="Proteomes" id="UP001369815">
    <property type="component" value="Unassembled WGS sequence"/>
</dbReference>
<evidence type="ECO:0000256" key="1">
    <source>
        <dbReference type="SAM" id="Phobius"/>
    </source>
</evidence>
<evidence type="ECO:0000313" key="3">
    <source>
        <dbReference type="Proteomes" id="UP001369815"/>
    </source>
</evidence>
<evidence type="ECO:0000313" key="2">
    <source>
        <dbReference type="EMBL" id="KAK6953305.1"/>
    </source>
</evidence>
<keyword evidence="1" id="KW-0472">Membrane</keyword>
<feature type="transmembrane region" description="Helical" evidence="1">
    <location>
        <begin position="96"/>
        <end position="119"/>
    </location>
</feature>
<dbReference type="SUPFAM" id="SSF89372">
    <property type="entry name" value="Fucose-specific lectin"/>
    <property type="match status" value="1"/>
</dbReference>
<sequence length="502" mass="55343">MSSPRDTYEYSTLEVDTEAHTRNQYAETTHAAQLPEVNQNATEHLSYPEVVGATGGDAIKRDVDPTLPEPVYVPETGTEKALPVPERRICGMKRKIFWAVVIGAIVVIAAIIAGVVAGVTTRRDISESDSDSSSDQDAASQIDETALFANTNIATNNFTDEFGNENYLVVYQLNNKAIYLSAWNSSHKNWVVSPIVDGKTNNLGLDSVKKGTSLALDVFAYDNKRRDIHVYWQLPDSGGLSTIKALTYTNDKGISTQSSIPTANWVDSKAGNSYISTAGSALVSYGKQCELCNQYTYLYWQTADGIREASYQNDSSGWYSNPNVIQVDIAAPAENASLVQAHVAAATVYGHRSMNLFYRSITSALSQIVNGDGRYVGHYLGRDIGPSTTIAAFSTGFNETIKNWPQPLGFQVLTMDPTADDGVQLTYYKGDKWTKVDQEVNDLSDCRDRRTMVANHARRIYCLVGKKDDEVKIVEYEWRGDPSDTSTYSNYHKIGNVDVKAK</sequence>
<name>A0AAX6MKY7_9PEZI</name>
<dbReference type="AlphaFoldDB" id="A0AAX6MKY7"/>
<comment type="caution">
    <text evidence="2">The sequence shown here is derived from an EMBL/GenBank/DDBJ whole genome shotgun (WGS) entry which is preliminary data.</text>
</comment>
<evidence type="ECO:0008006" key="4">
    <source>
        <dbReference type="Google" id="ProtNLM"/>
    </source>
</evidence>
<keyword evidence="1" id="KW-1133">Transmembrane helix</keyword>
<reference evidence="2 3" key="1">
    <citation type="journal article" date="2024" name="Front Chem Biol">
        <title>Unveiling the potential of Daldinia eschscholtzii MFLUCC 19-0629 through bioactivity and bioinformatics studies for enhanced sustainable agriculture production.</title>
        <authorList>
            <person name="Brooks S."/>
            <person name="Weaver J.A."/>
            <person name="Klomchit A."/>
            <person name="Alharthi S.A."/>
            <person name="Onlamun T."/>
            <person name="Nurani R."/>
            <person name="Vong T.K."/>
            <person name="Alberti F."/>
            <person name="Greco C."/>
        </authorList>
    </citation>
    <scope>NUCLEOTIDE SEQUENCE [LARGE SCALE GENOMIC DNA]</scope>
    <source>
        <strain evidence="2">MFLUCC 19-0629</strain>
    </source>
</reference>